<dbReference type="EMBL" id="AZFN01000017">
    <property type="protein sequence ID" value="KRM01462.1"/>
    <property type="molecule type" value="Genomic_DNA"/>
</dbReference>
<dbReference type="NCBIfam" id="TIGR00197">
    <property type="entry name" value="yjeF_nterm"/>
    <property type="match status" value="1"/>
</dbReference>
<dbReference type="PANTHER" id="PTHR13232:SF10">
    <property type="entry name" value="NAD(P)H-HYDRATE EPIMERASE"/>
    <property type="match status" value="1"/>
</dbReference>
<keyword evidence="7 10" id="KW-0630">Potassium</keyword>
<feature type="binding site" evidence="10">
    <location>
        <position position="140"/>
    </location>
    <ligand>
        <name>(6S)-NADPHX</name>
        <dbReference type="ChEBI" id="CHEBI:64076"/>
    </ligand>
</feature>
<dbReference type="InterPro" id="IPR004443">
    <property type="entry name" value="YjeF_N_dom"/>
</dbReference>
<keyword evidence="6 10" id="KW-0521">NADP</keyword>
<dbReference type="GO" id="GO:0046872">
    <property type="term" value="F:metal ion binding"/>
    <property type="evidence" value="ECO:0007669"/>
    <property type="project" value="UniProtKB-KW"/>
</dbReference>
<keyword evidence="5 10" id="KW-0547">Nucleotide-binding</keyword>
<evidence type="ECO:0000256" key="7">
    <source>
        <dbReference type="ARBA" id="ARBA00022958"/>
    </source>
</evidence>
<dbReference type="Gene3D" id="3.40.50.10260">
    <property type="entry name" value="YjeF N-terminal domain"/>
    <property type="match status" value="1"/>
</dbReference>
<dbReference type="EC" id="5.1.99.6" evidence="3 10"/>
<comment type="catalytic activity">
    <reaction evidence="2 10">
        <text>(6R)-NADPHX = (6S)-NADPHX</text>
        <dbReference type="Rhea" id="RHEA:32227"/>
        <dbReference type="ChEBI" id="CHEBI:64076"/>
        <dbReference type="ChEBI" id="CHEBI:64077"/>
        <dbReference type="EC" id="5.1.99.6"/>
    </reaction>
</comment>
<evidence type="ECO:0000256" key="2">
    <source>
        <dbReference type="ARBA" id="ARBA00000909"/>
    </source>
</evidence>
<gene>
    <name evidence="10" type="primary">nnrE</name>
    <name evidence="12" type="ORF">FC60_GL000594</name>
</gene>
<dbReference type="AlphaFoldDB" id="A0A0R1VEE0"/>
<evidence type="ECO:0000256" key="10">
    <source>
        <dbReference type="HAMAP-Rule" id="MF_01966"/>
    </source>
</evidence>
<evidence type="ECO:0000256" key="1">
    <source>
        <dbReference type="ARBA" id="ARBA00000013"/>
    </source>
</evidence>
<keyword evidence="9 10" id="KW-0413">Isomerase</keyword>
<comment type="caution">
    <text evidence="12">The sequence shown here is derived from an EMBL/GenBank/DDBJ whole genome shotgun (WGS) entry which is preliminary data.</text>
</comment>
<feature type="binding site" evidence="10">
    <location>
        <begin position="62"/>
        <end position="66"/>
    </location>
    <ligand>
        <name>(6S)-NADPHX</name>
        <dbReference type="ChEBI" id="CHEBI:64076"/>
    </ligand>
</feature>
<sequence length="211" mass="22581">MIVMTKTVTAQEMQMADQFTINTIGIPGMVLMERAALTLRDIIQDQFTHQLSQVVVVAGSGNNGGDGLALARLLHLQKVPIKILNVGNPDHASQQHQSQDHICQYYQIPQTRDLKILDQASLIIDAIFGVGLDRPITGNYLTVINAINQATAPVLAVDVPSGMNTDTGEIMGAAVQANMTVTMAFNKQGLTTASGQQLAGEVVIADDIGIY</sequence>
<comment type="function">
    <text evidence="10">Catalyzes the epimerization of the S- and R-forms of NAD(P)HX, a damaged form of NAD(P)H that is a result of enzymatic or heat-dependent hydration. This is a prerequisite for the S-specific NAD(P)H-hydrate dehydratase to allow the repair of both epimers of NAD(P)HX.</text>
</comment>
<dbReference type="PROSITE" id="PS51385">
    <property type="entry name" value="YJEF_N"/>
    <property type="match status" value="1"/>
</dbReference>
<comment type="catalytic activity">
    <reaction evidence="1 10">
        <text>(6R)-NADHX = (6S)-NADHX</text>
        <dbReference type="Rhea" id="RHEA:32215"/>
        <dbReference type="ChEBI" id="CHEBI:64074"/>
        <dbReference type="ChEBI" id="CHEBI:64075"/>
        <dbReference type="EC" id="5.1.99.6"/>
    </reaction>
</comment>
<keyword evidence="13" id="KW-1185">Reference proteome</keyword>
<dbReference type="Proteomes" id="UP000051739">
    <property type="component" value="Unassembled WGS sequence"/>
</dbReference>
<dbReference type="GO" id="GO:0000166">
    <property type="term" value="F:nucleotide binding"/>
    <property type="evidence" value="ECO:0007669"/>
    <property type="project" value="UniProtKB-KW"/>
</dbReference>
<dbReference type="HAMAP" id="MF_01966">
    <property type="entry name" value="NADHX_epimerase"/>
    <property type="match status" value="1"/>
</dbReference>
<reference evidence="12 13" key="1">
    <citation type="journal article" date="2015" name="Genome Announc.">
        <title>Expanding the biotechnology potential of lactobacilli through comparative genomics of 213 strains and associated genera.</title>
        <authorList>
            <person name="Sun Z."/>
            <person name="Harris H.M."/>
            <person name="McCann A."/>
            <person name="Guo C."/>
            <person name="Argimon S."/>
            <person name="Zhang W."/>
            <person name="Yang X."/>
            <person name="Jeffery I.B."/>
            <person name="Cooney J.C."/>
            <person name="Kagawa T.F."/>
            <person name="Liu W."/>
            <person name="Song Y."/>
            <person name="Salvetti E."/>
            <person name="Wrobel A."/>
            <person name="Rasinkangas P."/>
            <person name="Parkhill J."/>
            <person name="Rea M.C."/>
            <person name="O'Sullivan O."/>
            <person name="Ritari J."/>
            <person name="Douillard F.P."/>
            <person name="Paul Ross R."/>
            <person name="Yang R."/>
            <person name="Briner A.E."/>
            <person name="Felis G.E."/>
            <person name="de Vos W.M."/>
            <person name="Barrangou R."/>
            <person name="Klaenhammer T.R."/>
            <person name="Caufield P.W."/>
            <person name="Cui Y."/>
            <person name="Zhang H."/>
            <person name="O'Toole P.W."/>
        </authorList>
    </citation>
    <scope>NUCLEOTIDE SEQUENCE [LARGE SCALE GENOMIC DNA]</scope>
    <source>
        <strain evidence="12 13">DSM 16045</strain>
    </source>
</reference>
<evidence type="ECO:0000256" key="6">
    <source>
        <dbReference type="ARBA" id="ARBA00022857"/>
    </source>
</evidence>
<evidence type="ECO:0000256" key="9">
    <source>
        <dbReference type="ARBA" id="ARBA00023235"/>
    </source>
</evidence>
<feature type="binding site" evidence="10">
    <location>
        <position position="63"/>
    </location>
    <ligand>
        <name>K(+)</name>
        <dbReference type="ChEBI" id="CHEBI:29103"/>
    </ligand>
</feature>
<keyword evidence="8 10" id="KW-0520">NAD</keyword>
<feature type="binding site" evidence="10">
    <location>
        <begin position="129"/>
        <end position="135"/>
    </location>
    <ligand>
        <name>(6S)-NADPHX</name>
        <dbReference type="ChEBI" id="CHEBI:64076"/>
    </ligand>
</feature>
<comment type="similarity">
    <text evidence="10">Belongs to the NnrE/AIBP family.</text>
</comment>
<feature type="binding site" evidence="10">
    <location>
        <position position="125"/>
    </location>
    <ligand>
        <name>K(+)</name>
        <dbReference type="ChEBI" id="CHEBI:29103"/>
    </ligand>
</feature>
<dbReference type="InterPro" id="IPR036652">
    <property type="entry name" value="YjeF_N_dom_sf"/>
</dbReference>
<feature type="binding site" evidence="10">
    <location>
        <position position="158"/>
    </location>
    <ligand>
        <name>(6S)-NADPHX</name>
        <dbReference type="ChEBI" id="CHEBI:64076"/>
    </ligand>
</feature>
<organism evidence="12 13">
    <name type="scientific">Limosilactobacillus gastricus DSM 16045</name>
    <dbReference type="NCBI Taxonomy" id="1423749"/>
    <lineage>
        <taxon>Bacteria</taxon>
        <taxon>Bacillati</taxon>
        <taxon>Bacillota</taxon>
        <taxon>Bacilli</taxon>
        <taxon>Lactobacillales</taxon>
        <taxon>Lactobacillaceae</taxon>
        <taxon>Limosilactobacillus</taxon>
    </lineage>
</organism>
<proteinExistence type="inferred from homology"/>
<evidence type="ECO:0000259" key="11">
    <source>
        <dbReference type="PROSITE" id="PS51385"/>
    </source>
</evidence>
<feature type="domain" description="YjeF N-terminal" evidence="11">
    <location>
        <begin position="13"/>
        <end position="211"/>
    </location>
</feature>
<dbReference type="SUPFAM" id="SSF64153">
    <property type="entry name" value="YjeF N-terminal domain-like"/>
    <property type="match status" value="1"/>
</dbReference>
<evidence type="ECO:0000313" key="12">
    <source>
        <dbReference type="EMBL" id="KRM01462.1"/>
    </source>
</evidence>
<comment type="cofactor">
    <cofactor evidence="10">
        <name>K(+)</name>
        <dbReference type="ChEBI" id="CHEBI:29103"/>
    </cofactor>
    <text evidence="10">Binds 1 potassium ion per subunit.</text>
</comment>
<keyword evidence="4 10" id="KW-0479">Metal-binding</keyword>
<evidence type="ECO:0000256" key="8">
    <source>
        <dbReference type="ARBA" id="ARBA00023027"/>
    </source>
</evidence>
<dbReference type="PATRIC" id="fig|1423749.3.peg.599"/>
<evidence type="ECO:0000256" key="3">
    <source>
        <dbReference type="ARBA" id="ARBA00012228"/>
    </source>
</evidence>
<dbReference type="Pfam" id="PF03853">
    <property type="entry name" value="YjeF_N"/>
    <property type="match status" value="1"/>
</dbReference>
<evidence type="ECO:0000256" key="4">
    <source>
        <dbReference type="ARBA" id="ARBA00022723"/>
    </source>
</evidence>
<feature type="binding site" evidence="10">
    <location>
        <position position="161"/>
    </location>
    <ligand>
        <name>K(+)</name>
        <dbReference type="ChEBI" id="CHEBI:29103"/>
    </ligand>
</feature>
<dbReference type="InterPro" id="IPR032976">
    <property type="entry name" value="YJEFN_prot_NAXE-like"/>
</dbReference>
<evidence type="ECO:0000313" key="13">
    <source>
        <dbReference type="Proteomes" id="UP000051739"/>
    </source>
</evidence>
<dbReference type="GO" id="GO:0052856">
    <property type="term" value="F:NAD(P)HX epimerase activity"/>
    <property type="evidence" value="ECO:0007669"/>
    <property type="project" value="UniProtKB-UniRule"/>
</dbReference>
<accession>A0A0R1VEE0</accession>
<evidence type="ECO:0000256" key="5">
    <source>
        <dbReference type="ARBA" id="ARBA00022741"/>
    </source>
</evidence>
<name>A0A0R1VEE0_9LACO</name>
<protein>
    <recommendedName>
        <fullName evidence="3 10">NAD(P)H-hydrate epimerase</fullName>
        <ecNumber evidence="3 10">5.1.99.6</ecNumber>
    </recommendedName>
    <alternativeName>
        <fullName evidence="10">NAD(P)HX epimerase</fullName>
    </alternativeName>
</protein>
<dbReference type="PANTHER" id="PTHR13232">
    <property type="entry name" value="NAD(P)H-HYDRATE EPIMERASE"/>
    <property type="match status" value="1"/>
</dbReference>